<dbReference type="SUPFAM" id="SSF55961">
    <property type="entry name" value="Bet v1-like"/>
    <property type="match status" value="1"/>
</dbReference>
<evidence type="ECO:0000259" key="1">
    <source>
        <dbReference type="Pfam" id="PF00848"/>
    </source>
</evidence>
<sequence length="98" mass="11230">EFYYPEEIVAFERDFVQAQRAAYMETAVEDDEIAERMDAGRKALMARGVNQAGPYQSPMEDGMQHFHEWYRRIMQEPAAPPDQAVGLLAARPHRATSL</sequence>
<organism evidence="2 3">
    <name type="scientific">Bordetella petrii</name>
    <dbReference type="NCBI Taxonomy" id="94624"/>
    <lineage>
        <taxon>Bacteria</taxon>
        <taxon>Pseudomonadati</taxon>
        <taxon>Pseudomonadota</taxon>
        <taxon>Betaproteobacteria</taxon>
        <taxon>Burkholderiales</taxon>
        <taxon>Alcaligenaceae</taxon>
        <taxon>Bordetella</taxon>
    </lineage>
</organism>
<dbReference type="EMBL" id="JAUDJE010000025">
    <property type="protein sequence ID" value="MDM9561704.1"/>
    <property type="molecule type" value="Genomic_DNA"/>
</dbReference>
<feature type="non-terminal residue" evidence="2">
    <location>
        <position position="1"/>
    </location>
</feature>
<protein>
    <submittedName>
        <fullName evidence="2">SRPBCC family protein</fullName>
    </submittedName>
</protein>
<accession>A0ABT7W933</accession>
<name>A0ABT7W933_9BORD</name>
<evidence type="ECO:0000313" key="3">
    <source>
        <dbReference type="Proteomes" id="UP001175604"/>
    </source>
</evidence>
<dbReference type="Gene3D" id="3.90.380.10">
    <property type="entry name" value="Naphthalene 1,2-dioxygenase Alpha Subunit, Chain A, domain 1"/>
    <property type="match status" value="1"/>
</dbReference>
<keyword evidence="3" id="KW-1185">Reference proteome</keyword>
<dbReference type="InterPro" id="IPR015879">
    <property type="entry name" value="Ring_hydroxy_dOase_asu_C_dom"/>
</dbReference>
<feature type="domain" description="Aromatic-ring-hydroxylating dioxygenase alpha subunit C-terminal" evidence="1">
    <location>
        <begin position="2"/>
        <end position="76"/>
    </location>
</feature>
<dbReference type="Proteomes" id="UP001175604">
    <property type="component" value="Unassembled WGS sequence"/>
</dbReference>
<comment type="caution">
    <text evidence="2">The sequence shown here is derived from an EMBL/GenBank/DDBJ whole genome shotgun (WGS) entry which is preliminary data.</text>
</comment>
<gene>
    <name evidence="2" type="ORF">QUC21_21905</name>
</gene>
<dbReference type="Pfam" id="PF00848">
    <property type="entry name" value="Ring_hydroxyl_A"/>
    <property type="match status" value="1"/>
</dbReference>
<reference evidence="2" key="1">
    <citation type="submission" date="2023-06" db="EMBL/GenBank/DDBJ databases">
        <title>full genome analysis of Phenantherene degrader P3.</title>
        <authorList>
            <person name="Akbar A."/>
            <person name="Rahmeh R."/>
            <person name="Kishk M."/>
        </authorList>
    </citation>
    <scope>NUCLEOTIDE SEQUENCE</scope>
    <source>
        <strain evidence="2">P3</strain>
    </source>
</reference>
<evidence type="ECO:0000313" key="2">
    <source>
        <dbReference type="EMBL" id="MDM9561704.1"/>
    </source>
</evidence>
<dbReference type="RefSeq" id="WP_289786689.1">
    <property type="nucleotide sequence ID" value="NZ_JAUDJE010000025.1"/>
</dbReference>
<proteinExistence type="predicted"/>